<dbReference type="Gene3D" id="3.30.930.10">
    <property type="entry name" value="Bira Bifunctional Protein, Domain 2"/>
    <property type="match status" value="1"/>
</dbReference>
<dbReference type="STRING" id="1042163.BRLA_c024860"/>
<dbReference type="AlphaFoldDB" id="A0A075R5U3"/>
<evidence type="ECO:0000313" key="1">
    <source>
        <dbReference type="EMBL" id="AIG26806.1"/>
    </source>
</evidence>
<dbReference type="Proteomes" id="UP000005850">
    <property type="component" value="Chromosome"/>
</dbReference>
<organism evidence="1 2">
    <name type="scientific">Brevibacillus laterosporus LMG 15441</name>
    <dbReference type="NCBI Taxonomy" id="1042163"/>
    <lineage>
        <taxon>Bacteria</taxon>
        <taxon>Bacillati</taxon>
        <taxon>Bacillota</taxon>
        <taxon>Bacilli</taxon>
        <taxon>Bacillales</taxon>
        <taxon>Paenibacillaceae</taxon>
        <taxon>Brevibacillus</taxon>
    </lineage>
</organism>
<keyword evidence="2" id="KW-1185">Reference proteome</keyword>
<sequence length="332" mass="39072">MNNVEISQFPKELQETLYEYFQIKNPNIKIKLLNQKVYSSEDKSLVNIFKEISAFEKIWKKSSINSFNVEKLILNSSKISELDIVEIREPVRNLIQKYIEKKCSINDINQDLIELLSDIFDIDLERVKEAPNNINIQSAKQLGLDKNKSVVRGTSGTSEEYKTFALCHHCYKEQIITGFSTQIITGECYRKEEFYNKFRLSKFLMTELVFYGNEAELFKVREKIIYLFWCIGQNLNKKFRIKIANDTFMSDNPEVVLYQILNKSKLELEVYSKSEDKYISVTSINFHGSYFSRKFLMQNNNKTFIQTMCVGFGINRISEILEEIKDEKIYGY</sequence>
<dbReference type="KEGG" id="blr:BRLA_c024860"/>
<name>A0A075R5U3_BRELA</name>
<accession>A0A075R5U3</accession>
<evidence type="ECO:0008006" key="3">
    <source>
        <dbReference type="Google" id="ProtNLM"/>
    </source>
</evidence>
<dbReference type="InterPro" id="IPR045864">
    <property type="entry name" value="aa-tRNA-synth_II/BPL/LPL"/>
</dbReference>
<dbReference type="EMBL" id="CP007806">
    <property type="protein sequence ID" value="AIG26806.1"/>
    <property type="molecule type" value="Genomic_DNA"/>
</dbReference>
<reference evidence="1 2" key="1">
    <citation type="journal article" date="2011" name="J. Bacteriol.">
        <title>Genome sequence of Brevibacillus laterosporus LMG 15441, a pathogen of invertebrates.</title>
        <authorList>
            <person name="Djukic M."/>
            <person name="Poehlein A."/>
            <person name="Thurmer A."/>
            <person name="Daniel R."/>
        </authorList>
    </citation>
    <scope>NUCLEOTIDE SEQUENCE [LARGE SCALE GENOMIC DNA]</scope>
    <source>
        <strain evidence="1 2">LMG 15441</strain>
    </source>
</reference>
<proteinExistence type="predicted"/>
<dbReference type="eggNOG" id="COG0172">
    <property type="taxonomic scope" value="Bacteria"/>
</dbReference>
<gene>
    <name evidence="1" type="ORF">BRLA_c024860</name>
</gene>
<dbReference type="RefSeq" id="WP_003336405.1">
    <property type="nucleotide sequence ID" value="NZ_CP007806.1"/>
</dbReference>
<dbReference type="SUPFAM" id="SSF55681">
    <property type="entry name" value="Class II aaRS and biotin synthetases"/>
    <property type="match status" value="1"/>
</dbReference>
<dbReference type="GO" id="GO:0016740">
    <property type="term" value="F:transferase activity"/>
    <property type="evidence" value="ECO:0007669"/>
    <property type="project" value="UniProtKB-ARBA"/>
</dbReference>
<protein>
    <recommendedName>
        <fullName evidence="3">Aminoacyl-transfer RNA synthetases class-II family profile domain-containing protein</fullName>
    </recommendedName>
</protein>
<evidence type="ECO:0000313" key="2">
    <source>
        <dbReference type="Proteomes" id="UP000005850"/>
    </source>
</evidence>
<dbReference type="GO" id="GO:0140096">
    <property type="term" value="F:catalytic activity, acting on a protein"/>
    <property type="evidence" value="ECO:0007669"/>
    <property type="project" value="UniProtKB-ARBA"/>
</dbReference>
<dbReference type="HOGENOM" id="CLU_835942_0_0_9"/>